<feature type="transmembrane region" description="Helical" evidence="6">
    <location>
        <begin position="300"/>
        <end position="321"/>
    </location>
</feature>
<evidence type="ECO:0000256" key="6">
    <source>
        <dbReference type="SAM" id="Phobius"/>
    </source>
</evidence>
<keyword evidence="3 6" id="KW-0812">Transmembrane</keyword>
<feature type="transmembrane region" description="Helical" evidence="6">
    <location>
        <begin position="333"/>
        <end position="356"/>
    </location>
</feature>
<keyword evidence="9" id="KW-1185">Reference proteome</keyword>
<organism evidence="8 9">
    <name type="scientific">Crenobacter oryzisoli</name>
    <dbReference type="NCBI Taxonomy" id="3056844"/>
    <lineage>
        <taxon>Bacteria</taxon>
        <taxon>Pseudomonadati</taxon>
        <taxon>Pseudomonadota</taxon>
        <taxon>Betaproteobacteria</taxon>
        <taxon>Neisseriales</taxon>
        <taxon>Neisseriaceae</taxon>
        <taxon>Crenobacter</taxon>
    </lineage>
</organism>
<dbReference type="InterPro" id="IPR050545">
    <property type="entry name" value="Mycobact_MmpL"/>
</dbReference>
<comment type="caution">
    <text evidence="8">The sequence shown here is derived from an EMBL/GenBank/DDBJ whole genome shotgun (WGS) entry which is preliminary data.</text>
</comment>
<dbReference type="PANTHER" id="PTHR33406">
    <property type="entry name" value="MEMBRANE PROTEIN MJ1562-RELATED"/>
    <property type="match status" value="1"/>
</dbReference>
<comment type="subcellular location">
    <subcellularLocation>
        <location evidence="1">Cell membrane</location>
        <topology evidence="1">Multi-pass membrane protein</topology>
    </subcellularLocation>
</comment>
<feature type="transmembrane region" description="Helical" evidence="6">
    <location>
        <begin position="695"/>
        <end position="713"/>
    </location>
</feature>
<evidence type="ECO:0000256" key="4">
    <source>
        <dbReference type="ARBA" id="ARBA00022989"/>
    </source>
</evidence>
<evidence type="ECO:0000313" key="9">
    <source>
        <dbReference type="Proteomes" id="UP001168540"/>
    </source>
</evidence>
<feature type="domain" description="Membrane transport protein MMPL" evidence="7">
    <location>
        <begin position="172"/>
        <end position="384"/>
    </location>
</feature>
<dbReference type="EMBL" id="JAUEDK010000002">
    <property type="protein sequence ID" value="MDN0073551.1"/>
    <property type="molecule type" value="Genomic_DNA"/>
</dbReference>
<dbReference type="RefSeq" id="WP_289828077.1">
    <property type="nucleotide sequence ID" value="NZ_JAUEDK010000002.1"/>
</dbReference>
<evidence type="ECO:0000256" key="5">
    <source>
        <dbReference type="ARBA" id="ARBA00023136"/>
    </source>
</evidence>
<feature type="transmembrane region" description="Helical" evidence="6">
    <location>
        <begin position="751"/>
        <end position="774"/>
    </location>
</feature>
<dbReference type="Pfam" id="PF03176">
    <property type="entry name" value="MMPL"/>
    <property type="match status" value="1"/>
</dbReference>
<name>A0ABT7XID8_9NEIS</name>
<gene>
    <name evidence="8" type="ORF">QU481_01390</name>
</gene>
<feature type="transmembrane region" description="Helical" evidence="6">
    <location>
        <begin position="410"/>
        <end position="428"/>
    </location>
</feature>
<keyword evidence="5 6" id="KW-0472">Membrane</keyword>
<proteinExistence type="predicted"/>
<keyword evidence="4 6" id="KW-1133">Transmembrane helix</keyword>
<feature type="transmembrane region" description="Helical" evidence="6">
    <location>
        <begin position="640"/>
        <end position="662"/>
    </location>
</feature>
<keyword evidence="2" id="KW-1003">Cell membrane</keyword>
<feature type="transmembrane region" description="Helical" evidence="6">
    <location>
        <begin position="362"/>
        <end position="380"/>
    </location>
</feature>
<dbReference type="InterPro" id="IPR004869">
    <property type="entry name" value="MMPL_dom"/>
</dbReference>
<evidence type="ECO:0000256" key="1">
    <source>
        <dbReference type="ARBA" id="ARBA00004651"/>
    </source>
</evidence>
<feature type="transmembrane region" description="Helical" evidence="6">
    <location>
        <begin position="273"/>
        <end position="294"/>
    </location>
</feature>
<evidence type="ECO:0000259" key="7">
    <source>
        <dbReference type="Pfam" id="PF03176"/>
    </source>
</evidence>
<protein>
    <submittedName>
        <fullName evidence="8">MMPL family transporter</fullName>
    </submittedName>
</protein>
<evidence type="ECO:0000256" key="3">
    <source>
        <dbReference type="ARBA" id="ARBA00022692"/>
    </source>
</evidence>
<dbReference type="Proteomes" id="UP001168540">
    <property type="component" value="Unassembled WGS sequence"/>
</dbReference>
<dbReference type="PANTHER" id="PTHR33406:SF13">
    <property type="entry name" value="MEMBRANE PROTEIN YDFJ"/>
    <property type="match status" value="1"/>
</dbReference>
<dbReference type="SUPFAM" id="SSF82866">
    <property type="entry name" value="Multidrug efflux transporter AcrB transmembrane domain"/>
    <property type="match status" value="2"/>
</dbReference>
<dbReference type="Gene3D" id="1.20.1640.10">
    <property type="entry name" value="Multidrug efflux transporter AcrB transmembrane domain"/>
    <property type="match status" value="1"/>
</dbReference>
<accession>A0ABT7XID8</accession>
<reference evidence="8" key="1">
    <citation type="submission" date="2023-06" db="EMBL/GenBank/DDBJ databases">
        <authorList>
            <person name="Zhang S."/>
        </authorList>
    </citation>
    <scope>NUCLEOTIDE SEQUENCE</scope>
    <source>
        <strain evidence="8">SG2303</strain>
    </source>
</reference>
<evidence type="ECO:0000256" key="2">
    <source>
        <dbReference type="ARBA" id="ARBA00022475"/>
    </source>
</evidence>
<evidence type="ECO:0000313" key="8">
    <source>
        <dbReference type="EMBL" id="MDN0073551.1"/>
    </source>
</evidence>
<feature type="transmembrane region" description="Helical" evidence="6">
    <location>
        <begin position="669"/>
        <end position="689"/>
    </location>
</feature>
<sequence>MKSRHNKLALFVWLAVMLASVLVIAQTRFVADLSAFMPKVPSARQQMLIDQLRDGAIARIVLVGIEGGDEAERGRLSRLLVSRLAHNPRFTSVQNGDSKTQQRDQLYFFNNRYLLSPAVTPERFSVAGLRTAIQDTLDAMSGDVGLVVKKILPRDPTGETLQIVDQFIGESQPRSSNDIWVSRDGKRAVLLLQLAESGLNTDAQATALDDVRQAFASLPQRHADTRLVMSGTSVMSVASRDTIKSEVERLATLGTVLVVALLLLVYRSLPLLLLGLIPVVSGALVGIASVSLGFGHVHGLTLGFGTTLIGEAVDYSIYLFIQRAGGNEPGHFWRTIRLGVLTSITGFAALMCSSFPGLSQLGLYSISGLVTAALVTRYILPGLMPARLNLRDLSGPGLMLQKGLDFLTRMRWVMAVVLLAAVAVLVFHQQDIWSRQLNALSSISKGQNKLDAELRGDLGGNDMRYVASFSAPDQESALQLAERSRRVLQDLVRQRVIGGFHTPDELLPSQASQRARQAALPTVVEARQRLVQALDGMPLQADRLEDFLADVVRSRAQPLLSRQSLQGSAANVLLDSMLIKRPNGYLVLMPLQPIGEGAKGGEIALDKVRATLERQQLGQVTVIDLLEETTAIFDSYTHEALVFSSLGSLAILLLLGFTCGWMQAVRVTIPLGCAVLCVVAIFDACGIQLTILHLVGLLLVVAIGSNYALFFANKQQLGSEAEQRQVEVSLVVANLATVTSFGLLGTSSVPVLSFIGSTVAIGALLALVFSAMMARIHPRAHHS</sequence>